<gene>
    <name evidence="1" type="ORF">CB5_LOCUS21685</name>
</gene>
<reference evidence="1" key="1">
    <citation type="submission" date="2020-07" db="EMBL/GenBank/DDBJ databases">
        <authorList>
            <person name="Lin J."/>
        </authorList>
    </citation>
    <scope>NUCLEOTIDE SEQUENCE</scope>
</reference>
<accession>A0A6V7Q5I2</accession>
<protein>
    <submittedName>
        <fullName evidence="1">Uncharacterized protein</fullName>
    </submittedName>
</protein>
<dbReference type="AlphaFoldDB" id="A0A6V7Q5I2"/>
<organism evidence="1">
    <name type="scientific">Ananas comosus var. bracteatus</name>
    <name type="common">red pineapple</name>
    <dbReference type="NCBI Taxonomy" id="296719"/>
    <lineage>
        <taxon>Eukaryota</taxon>
        <taxon>Viridiplantae</taxon>
        <taxon>Streptophyta</taxon>
        <taxon>Embryophyta</taxon>
        <taxon>Tracheophyta</taxon>
        <taxon>Spermatophyta</taxon>
        <taxon>Magnoliopsida</taxon>
        <taxon>Liliopsida</taxon>
        <taxon>Poales</taxon>
        <taxon>Bromeliaceae</taxon>
        <taxon>Bromelioideae</taxon>
        <taxon>Ananas</taxon>
    </lineage>
</organism>
<name>A0A6V7Q5I2_ANACO</name>
<sequence length="181" mass="20029">MRSSLPVSPLFQSSGNPTRAWDIYRVITIPKTRLKNKQFADCTTYQYAGWSTVPAAELAKPEPRSSEKSHCVLVPSRCSTDQVQYQYSGDTVPVPCLAELKPKSTLLRCAMQFRHDDRGLDIDDHVCLLLCLFAYVCEGRSLQAGTPELAYATHARLCRIGRQKPSIAGKARDHGKGVASS</sequence>
<evidence type="ECO:0000313" key="1">
    <source>
        <dbReference type="EMBL" id="CAD1838474.1"/>
    </source>
</evidence>
<proteinExistence type="predicted"/>
<dbReference type="EMBL" id="LR862133">
    <property type="protein sequence ID" value="CAD1838474.1"/>
    <property type="molecule type" value="Genomic_DNA"/>
</dbReference>